<dbReference type="EnsemblPlants" id="KEH37296">
    <property type="protein sequence ID" value="KEH37296"/>
    <property type="gene ID" value="MTR_2g437180"/>
</dbReference>
<organism evidence="4 7">
    <name type="scientific">Medicago truncatula</name>
    <name type="common">Barrel medic</name>
    <name type="synonym">Medicago tribuloides</name>
    <dbReference type="NCBI Taxonomy" id="3880"/>
    <lineage>
        <taxon>Eukaryota</taxon>
        <taxon>Viridiplantae</taxon>
        <taxon>Streptophyta</taxon>
        <taxon>Embryophyta</taxon>
        <taxon>Tracheophyta</taxon>
        <taxon>Spermatophyta</taxon>
        <taxon>Magnoliopsida</taxon>
        <taxon>eudicotyledons</taxon>
        <taxon>Gunneridae</taxon>
        <taxon>Pentapetalae</taxon>
        <taxon>rosids</taxon>
        <taxon>fabids</taxon>
        <taxon>Fabales</taxon>
        <taxon>Fabaceae</taxon>
        <taxon>Papilionoideae</taxon>
        <taxon>50 kb inversion clade</taxon>
        <taxon>NPAAA clade</taxon>
        <taxon>Hologalegina</taxon>
        <taxon>IRL clade</taxon>
        <taxon>Trifolieae</taxon>
        <taxon>Medicago</taxon>
    </lineage>
</organism>
<proteinExistence type="inferred from homology"/>
<evidence type="ECO:0000313" key="5">
    <source>
        <dbReference type="EMBL" id="RHN73228.1"/>
    </source>
</evidence>
<dbReference type="InterPro" id="IPR003690">
    <property type="entry name" value="MTERF"/>
</dbReference>
<sequence>MLKKLFLSQNVALGIITTKSTTPKFNNSLLHQYFSFPISLTRFCTTTTHPFAVSYLINNFGFSPLSALKAFNNNQVLFKSAENPNSVINFFKNRDFSHSDIRIIIRKAPWLLSLQPHNIILPKFEFFLSKGATSSDIVSFITENPRILRSSLEKRIIPLFQLLSSFLKTNKDVILCLLRHSTYVTFNSYHLVAANINLMTDFGVSDSVIASLLQKRPSIFGSTDLIKSLEEVKCLGFDPSTATFGAALFAKKCMSKTRWDEKVAVFKKWGWSDETFFQAFRLHPSLMLTSIEKINFVMHFWVNQLGWDSLELTKCPHMFGYSLHQRIIPRASVLQFLLMKGLQDKNESLVTPFTYSEKFFLSKFVFKEECDYLLKLYVEKMKPAYTKENNGMPFTN</sequence>
<dbReference type="PANTHER" id="PTHR13068">
    <property type="entry name" value="CGI-12 PROTEIN-RELATED"/>
    <property type="match status" value="1"/>
</dbReference>
<dbReference type="STRING" id="3880.A0A072V6Q5"/>
<keyword evidence="2" id="KW-0805">Transcription regulation</keyword>
<keyword evidence="2" id="KW-0806">Transcription termination</keyword>
<dbReference type="Proteomes" id="UP000002051">
    <property type="component" value="Chromosome 2"/>
</dbReference>
<evidence type="ECO:0000313" key="7">
    <source>
        <dbReference type="Proteomes" id="UP000002051"/>
    </source>
</evidence>
<keyword evidence="7" id="KW-1185">Reference proteome</keyword>
<dbReference type="EMBL" id="PSQE01000002">
    <property type="protein sequence ID" value="RHN73228.1"/>
    <property type="molecule type" value="Genomic_DNA"/>
</dbReference>
<name>A0A072V6Q5_MEDTR</name>
<dbReference type="GO" id="GO:0006353">
    <property type="term" value="P:DNA-templated transcription termination"/>
    <property type="evidence" value="ECO:0007669"/>
    <property type="project" value="UniProtKB-KW"/>
</dbReference>
<keyword evidence="3" id="KW-0809">Transit peptide</keyword>
<dbReference type="PANTHER" id="PTHR13068:SF91">
    <property type="entry name" value="TRANSCRIPTION TERMINATION FACTOR FAMILY PROTEIN"/>
    <property type="match status" value="1"/>
</dbReference>
<evidence type="ECO:0000256" key="2">
    <source>
        <dbReference type="ARBA" id="ARBA00022472"/>
    </source>
</evidence>
<evidence type="ECO:0000313" key="6">
    <source>
        <dbReference type="EnsemblPlants" id="KEH37296"/>
    </source>
</evidence>
<reference evidence="4 7" key="1">
    <citation type="journal article" date="2011" name="Nature">
        <title>The Medicago genome provides insight into the evolution of rhizobial symbioses.</title>
        <authorList>
            <person name="Young N.D."/>
            <person name="Debelle F."/>
            <person name="Oldroyd G.E."/>
            <person name="Geurts R."/>
            <person name="Cannon S.B."/>
            <person name="Udvardi M.K."/>
            <person name="Benedito V.A."/>
            <person name="Mayer K.F."/>
            <person name="Gouzy J."/>
            <person name="Schoof H."/>
            <person name="Van de Peer Y."/>
            <person name="Proost S."/>
            <person name="Cook D.R."/>
            <person name="Meyers B.C."/>
            <person name="Spannagl M."/>
            <person name="Cheung F."/>
            <person name="De Mita S."/>
            <person name="Krishnakumar V."/>
            <person name="Gundlach H."/>
            <person name="Zhou S."/>
            <person name="Mudge J."/>
            <person name="Bharti A.K."/>
            <person name="Murray J.D."/>
            <person name="Naoumkina M.A."/>
            <person name="Rosen B."/>
            <person name="Silverstein K.A."/>
            <person name="Tang H."/>
            <person name="Rombauts S."/>
            <person name="Zhao P.X."/>
            <person name="Zhou P."/>
            <person name="Barbe V."/>
            <person name="Bardou P."/>
            <person name="Bechner M."/>
            <person name="Bellec A."/>
            <person name="Berger A."/>
            <person name="Berges H."/>
            <person name="Bidwell S."/>
            <person name="Bisseling T."/>
            <person name="Choisne N."/>
            <person name="Couloux A."/>
            <person name="Denny R."/>
            <person name="Deshpande S."/>
            <person name="Dai X."/>
            <person name="Doyle J.J."/>
            <person name="Dudez A.M."/>
            <person name="Farmer A.D."/>
            <person name="Fouteau S."/>
            <person name="Franken C."/>
            <person name="Gibelin C."/>
            <person name="Gish J."/>
            <person name="Goldstein S."/>
            <person name="Gonzalez A.J."/>
            <person name="Green P.J."/>
            <person name="Hallab A."/>
            <person name="Hartog M."/>
            <person name="Hua A."/>
            <person name="Humphray S.J."/>
            <person name="Jeong D.H."/>
            <person name="Jing Y."/>
            <person name="Jocker A."/>
            <person name="Kenton S.M."/>
            <person name="Kim D.J."/>
            <person name="Klee K."/>
            <person name="Lai H."/>
            <person name="Lang C."/>
            <person name="Lin S."/>
            <person name="Macmil S.L."/>
            <person name="Magdelenat G."/>
            <person name="Matthews L."/>
            <person name="McCorrison J."/>
            <person name="Monaghan E.L."/>
            <person name="Mun J.H."/>
            <person name="Najar F.Z."/>
            <person name="Nicholson C."/>
            <person name="Noirot C."/>
            <person name="O'Bleness M."/>
            <person name="Paule C.R."/>
            <person name="Poulain J."/>
            <person name="Prion F."/>
            <person name="Qin B."/>
            <person name="Qu C."/>
            <person name="Retzel E.F."/>
            <person name="Riddle C."/>
            <person name="Sallet E."/>
            <person name="Samain S."/>
            <person name="Samson N."/>
            <person name="Sanders I."/>
            <person name="Saurat O."/>
            <person name="Scarpelli C."/>
            <person name="Schiex T."/>
            <person name="Segurens B."/>
            <person name="Severin A.J."/>
            <person name="Sherrier D.J."/>
            <person name="Shi R."/>
            <person name="Sims S."/>
            <person name="Singer S.R."/>
            <person name="Sinharoy S."/>
            <person name="Sterck L."/>
            <person name="Viollet A."/>
            <person name="Wang B.B."/>
            <person name="Wang K."/>
            <person name="Wang M."/>
            <person name="Wang X."/>
            <person name="Warfsmann J."/>
            <person name="Weissenbach J."/>
            <person name="White D.D."/>
            <person name="White J.D."/>
            <person name="Wiley G.B."/>
            <person name="Wincker P."/>
            <person name="Xing Y."/>
            <person name="Yang L."/>
            <person name="Yao Z."/>
            <person name="Ying F."/>
            <person name="Zhai J."/>
            <person name="Zhou L."/>
            <person name="Zuber A."/>
            <person name="Denarie J."/>
            <person name="Dixon R.A."/>
            <person name="May G.D."/>
            <person name="Schwartz D.C."/>
            <person name="Rogers J."/>
            <person name="Quetier F."/>
            <person name="Town C.D."/>
            <person name="Roe B.A."/>
        </authorList>
    </citation>
    <scope>NUCLEOTIDE SEQUENCE [LARGE SCALE GENOMIC DNA]</scope>
    <source>
        <strain evidence="4">A17</strain>
        <strain evidence="6 7">cv. Jemalong A17</strain>
    </source>
</reference>
<accession>A0A072V6Q5</accession>
<gene>
    <name evidence="6" type="primary">25488164</name>
    <name evidence="4" type="ordered locus">MTR_2g437180</name>
    <name evidence="5" type="ORF">MtrunA17_Chr2g0296231</name>
</gene>
<comment type="similarity">
    <text evidence="1">Belongs to the mTERF family.</text>
</comment>
<reference evidence="6" key="3">
    <citation type="submission" date="2015-04" db="UniProtKB">
        <authorList>
            <consortium name="EnsemblPlants"/>
        </authorList>
    </citation>
    <scope>IDENTIFICATION</scope>
    <source>
        <strain evidence="6">cv. Jemalong A17</strain>
    </source>
</reference>
<dbReference type="EMBL" id="CM001218">
    <property type="protein sequence ID" value="KEH37296.1"/>
    <property type="molecule type" value="Genomic_DNA"/>
</dbReference>
<dbReference type="GO" id="GO:0009507">
    <property type="term" value="C:chloroplast"/>
    <property type="evidence" value="ECO:0000318"/>
    <property type="project" value="GO_Central"/>
</dbReference>
<dbReference type="GO" id="GO:0009658">
    <property type="term" value="P:chloroplast organization"/>
    <property type="evidence" value="ECO:0000318"/>
    <property type="project" value="GO_Central"/>
</dbReference>
<evidence type="ECO:0000313" key="4">
    <source>
        <dbReference type="EMBL" id="KEH37296.1"/>
    </source>
</evidence>
<reference evidence="5" key="4">
    <citation type="journal article" date="2018" name="Nat. Plants">
        <title>Whole-genome landscape of Medicago truncatula symbiotic genes.</title>
        <authorList>
            <person name="Pecrix Y."/>
            <person name="Gamas P."/>
            <person name="Carrere S."/>
        </authorList>
    </citation>
    <scope>NUCLEOTIDE SEQUENCE</scope>
    <source>
        <tissue evidence="5">Leaves</tissue>
    </source>
</reference>
<dbReference type="AlphaFoldDB" id="A0A072V6Q5"/>
<dbReference type="SMART" id="SM00733">
    <property type="entry name" value="Mterf"/>
    <property type="match status" value="5"/>
</dbReference>
<protein>
    <submittedName>
        <fullName evidence="5">Putative transcription regulator mTERF family</fullName>
    </submittedName>
    <submittedName>
        <fullName evidence="4">mTERF protein</fullName>
    </submittedName>
</protein>
<dbReference type="Gene3D" id="1.25.70.10">
    <property type="entry name" value="Transcription termination factor 3, mitochondrial"/>
    <property type="match status" value="1"/>
</dbReference>
<dbReference type="FunFam" id="1.25.70.10:FF:000001">
    <property type="entry name" value="Mitochondrial transcription termination factor-like"/>
    <property type="match status" value="1"/>
</dbReference>
<dbReference type="Pfam" id="PF02536">
    <property type="entry name" value="mTERF"/>
    <property type="match status" value="1"/>
</dbReference>
<dbReference type="OrthoDB" id="637682at2759"/>
<dbReference type="InterPro" id="IPR038538">
    <property type="entry name" value="MTERF_sf"/>
</dbReference>
<keyword evidence="2" id="KW-0804">Transcription</keyword>
<evidence type="ECO:0000256" key="3">
    <source>
        <dbReference type="ARBA" id="ARBA00022946"/>
    </source>
</evidence>
<dbReference type="Proteomes" id="UP000265566">
    <property type="component" value="Chromosome 2"/>
</dbReference>
<dbReference type="KEGG" id="mtr:25488164"/>
<dbReference type="GO" id="GO:0003676">
    <property type="term" value="F:nucleic acid binding"/>
    <property type="evidence" value="ECO:0007669"/>
    <property type="project" value="InterPro"/>
</dbReference>
<dbReference type="HOGENOM" id="CLU_034145_1_2_1"/>
<evidence type="ECO:0000256" key="1">
    <source>
        <dbReference type="ARBA" id="ARBA00007692"/>
    </source>
</evidence>
<reference evidence="4 7" key="2">
    <citation type="journal article" date="2014" name="BMC Genomics">
        <title>An improved genome release (version Mt4.0) for the model legume Medicago truncatula.</title>
        <authorList>
            <person name="Tang H."/>
            <person name="Krishnakumar V."/>
            <person name="Bidwell S."/>
            <person name="Rosen B."/>
            <person name="Chan A."/>
            <person name="Zhou S."/>
            <person name="Gentzbittel L."/>
            <person name="Childs K.L."/>
            <person name="Yandell M."/>
            <person name="Gundlach H."/>
            <person name="Mayer K.F."/>
            <person name="Schwartz D.C."/>
            <person name="Town C.D."/>
        </authorList>
    </citation>
    <scope>GENOME REANNOTATION</scope>
    <source>
        <strain evidence="4">A17</strain>
        <strain evidence="6 7">cv. Jemalong A17</strain>
    </source>
</reference>
<dbReference type="Gramene" id="rna9022">
    <property type="protein sequence ID" value="RHN73228.1"/>
    <property type="gene ID" value="gene9022"/>
</dbReference>